<organism evidence="1">
    <name type="scientific">marine sediment metagenome</name>
    <dbReference type="NCBI Taxonomy" id="412755"/>
    <lineage>
        <taxon>unclassified sequences</taxon>
        <taxon>metagenomes</taxon>
        <taxon>ecological metagenomes</taxon>
    </lineage>
</organism>
<gene>
    <name evidence="1" type="ORF">S06H3_62828</name>
</gene>
<comment type="caution">
    <text evidence="1">The sequence shown here is derived from an EMBL/GenBank/DDBJ whole genome shotgun (WGS) entry which is preliminary data.</text>
</comment>
<evidence type="ECO:0000313" key="1">
    <source>
        <dbReference type="EMBL" id="GAI51597.1"/>
    </source>
</evidence>
<accession>X1P5L9</accession>
<feature type="non-terminal residue" evidence="1">
    <location>
        <position position="1"/>
    </location>
</feature>
<reference evidence="1" key="1">
    <citation type="journal article" date="2014" name="Front. Microbiol.">
        <title>High frequency of phylogenetically diverse reductive dehalogenase-homologous genes in deep subseafloor sedimentary metagenomes.</title>
        <authorList>
            <person name="Kawai M."/>
            <person name="Futagami T."/>
            <person name="Toyoda A."/>
            <person name="Takaki Y."/>
            <person name="Nishi S."/>
            <person name="Hori S."/>
            <person name="Arai W."/>
            <person name="Tsubouchi T."/>
            <person name="Morono Y."/>
            <person name="Uchiyama I."/>
            <person name="Ito T."/>
            <person name="Fujiyama A."/>
            <person name="Inagaki F."/>
            <person name="Takami H."/>
        </authorList>
    </citation>
    <scope>NUCLEOTIDE SEQUENCE</scope>
    <source>
        <strain evidence="1">Expedition CK06-06</strain>
    </source>
</reference>
<dbReference type="AlphaFoldDB" id="X1P5L9"/>
<sequence length="92" mass="10323">IYGPTSPMDFGYGHNENIFLGECSGSDSAPCGRPCPWAYDYVEGGKGGYQDWDCFDRVCLDGVNVDMVIQAVNRLEVRKRSKEVIDWVPRRG</sequence>
<name>X1P5L9_9ZZZZ</name>
<proteinExistence type="predicted"/>
<protein>
    <submittedName>
        <fullName evidence="1">Uncharacterized protein</fullName>
    </submittedName>
</protein>
<dbReference type="EMBL" id="BARV01041528">
    <property type="protein sequence ID" value="GAI51597.1"/>
    <property type="molecule type" value="Genomic_DNA"/>
</dbReference>